<evidence type="ECO:0000313" key="3">
    <source>
        <dbReference type="Proteomes" id="UP000187406"/>
    </source>
</evidence>
<accession>A0A1Q3BHC7</accession>
<feature type="region of interest" description="Disordered" evidence="1">
    <location>
        <begin position="89"/>
        <end position="121"/>
    </location>
</feature>
<organism evidence="2 3">
    <name type="scientific">Cephalotus follicularis</name>
    <name type="common">Albany pitcher plant</name>
    <dbReference type="NCBI Taxonomy" id="3775"/>
    <lineage>
        <taxon>Eukaryota</taxon>
        <taxon>Viridiplantae</taxon>
        <taxon>Streptophyta</taxon>
        <taxon>Embryophyta</taxon>
        <taxon>Tracheophyta</taxon>
        <taxon>Spermatophyta</taxon>
        <taxon>Magnoliopsida</taxon>
        <taxon>eudicotyledons</taxon>
        <taxon>Gunneridae</taxon>
        <taxon>Pentapetalae</taxon>
        <taxon>rosids</taxon>
        <taxon>fabids</taxon>
        <taxon>Oxalidales</taxon>
        <taxon>Cephalotaceae</taxon>
        <taxon>Cephalotus</taxon>
    </lineage>
</organism>
<dbReference type="GO" id="GO:0005634">
    <property type="term" value="C:nucleus"/>
    <property type="evidence" value="ECO:0007669"/>
    <property type="project" value="TreeGrafter"/>
</dbReference>
<name>A0A1Q3BHC7_CEPFO</name>
<dbReference type="AlphaFoldDB" id="A0A1Q3BHC7"/>
<dbReference type="OrthoDB" id="1928808at2759"/>
<proteinExistence type="predicted"/>
<dbReference type="STRING" id="3775.A0A1Q3BHC7"/>
<feature type="compositionally biased region" description="Basic and acidic residues" evidence="1">
    <location>
        <begin position="146"/>
        <end position="166"/>
    </location>
</feature>
<reference evidence="3" key="1">
    <citation type="submission" date="2016-04" db="EMBL/GenBank/DDBJ databases">
        <title>Cephalotus genome sequencing.</title>
        <authorList>
            <person name="Fukushima K."/>
            <person name="Hasebe M."/>
            <person name="Fang X."/>
        </authorList>
    </citation>
    <scope>NUCLEOTIDE SEQUENCE [LARGE SCALE GENOMIC DNA]</scope>
    <source>
        <strain evidence="3">cv. St1</strain>
    </source>
</reference>
<keyword evidence="3" id="KW-1185">Reference proteome</keyword>
<feature type="compositionally biased region" description="Polar residues" evidence="1">
    <location>
        <begin position="1"/>
        <end position="10"/>
    </location>
</feature>
<dbReference type="Pfam" id="PF08524">
    <property type="entry name" value="rRNA_processing"/>
    <property type="match status" value="1"/>
</dbReference>
<gene>
    <name evidence="2" type="ORF">CFOL_v3_10790</name>
</gene>
<dbReference type="InParanoid" id="A0A1Q3BHC7"/>
<comment type="caution">
    <text evidence="2">The sequence shown here is derived from an EMBL/GenBank/DDBJ whole genome shotgun (WGS) entry which is preliminary data.</text>
</comment>
<dbReference type="FunCoup" id="A0A1Q3BHC7">
    <property type="interactions" value="579"/>
</dbReference>
<feature type="region of interest" description="Disordered" evidence="1">
    <location>
        <begin position="146"/>
        <end position="168"/>
    </location>
</feature>
<dbReference type="PANTHER" id="PTHR15657">
    <property type="entry name" value="THYROID TRANSCRIPTION FACTOR 1-ASSOCIATED PROTEIN 26"/>
    <property type="match status" value="1"/>
</dbReference>
<sequence length="199" mass="23372">MKNRSSNGGNKSEKIDGPKSVNMKNKYEKKKKNLQRLGGGGLSLEVFANAKSTNSHYNPSSIKKHREFYRNAKYVSKFKRSTKQQNLWNDLTSAIRPLEDENEDGEKSKINRKNKKKSSYSLRKLYEKTREEEDKARIEREAIVQAKKEQREKVEAQRKATREKMFKKTRYGQPVMKYRIEQLLQTIQGSSEKSFNRNT</sequence>
<protein>
    <submittedName>
        <fullName evidence="2">rRNA_processing domain-containing protein</fullName>
    </submittedName>
</protein>
<dbReference type="PANTHER" id="PTHR15657:SF1">
    <property type="entry name" value="THYROID TRANSCRIPTION FACTOR 1-ASSOCIATED PROTEIN 26"/>
    <property type="match status" value="1"/>
</dbReference>
<evidence type="ECO:0000313" key="2">
    <source>
        <dbReference type="EMBL" id="GAV67284.1"/>
    </source>
</evidence>
<dbReference type="Proteomes" id="UP000187406">
    <property type="component" value="Unassembled WGS sequence"/>
</dbReference>
<dbReference type="EMBL" id="BDDD01000531">
    <property type="protein sequence ID" value="GAV67284.1"/>
    <property type="molecule type" value="Genomic_DNA"/>
</dbReference>
<dbReference type="InterPro" id="IPR013730">
    <property type="entry name" value="Fyv7/TAP26"/>
</dbReference>
<evidence type="ECO:0000256" key="1">
    <source>
        <dbReference type="SAM" id="MobiDB-lite"/>
    </source>
</evidence>
<feature type="region of interest" description="Disordered" evidence="1">
    <location>
        <begin position="1"/>
        <end position="35"/>
    </location>
</feature>